<dbReference type="SUPFAM" id="SSF51556">
    <property type="entry name" value="Metallo-dependent hydrolases"/>
    <property type="match status" value="1"/>
</dbReference>
<evidence type="ECO:0000313" key="3">
    <source>
        <dbReference type="EMBL" id="MTW09964.1"/>
    </source>
</evidence>
<organism evidence="3 4">
    <name type="scientific">Massilia eburnea</name>
    <dbReference type="NCBI Taxonomy" id="1776165"/>
    <lineage>
        <taxon>Bacteria</taxon>
        <taxon>Pseudomonadati</taxon>
        <taxon>Pseudomonadota</taxon>
        <taxon>Betaproteobacteria</taxon>
        <taxon>Burkholderiales</taxon>
        <taxon>Oxalobacteraceae</taxon>
        <taxon>Telluria group</taxon>
        <taxon>Massilia</taxon>
    </lineage>
</organism>
<evidence type="ECO:0000313" key="4">
    <source>
        <dbReference type="Proteomes" id="UP000472320"/>
    </source>
</evidence>
<gene>
    <name evidence="3" type="ORF">GM658_05070</name>
</gene>
<dbReference type="AlphaFoldDB" id="A0A6L6QD33"/>
<name>A0A6L6QD33_9BURK</name>
<dbReference type="Gene3D" id="3.20.20.140">
    <property type="entry name" value="Metal-dependent hydrolases"/>
    <property type="match status" value="1"/>
</dbReference>
<keyword evidence="3" id="KW-0378">Hydrolase</keyword>
<evidence type="ECO:0000256" key="1">
    <source>
        <dbReference type="ARBA" id="ARBA00038310"/>
    </source>
</evidence>
<dbReference type="InterPro" id="IPR032466">
    <property type="entry name" value="Metal_Hydrolase"/>
</dbReference>
<protein>
    <submittedName>
        <fullName evidence="3">Amidohydrolase family protein</fullName>
    </submittedName>
</protein>
<dbReference type="PANTHER" id="PTHR43569">
    <property type="entry name" value="AMIDOHYDROLASE"/>
    <property type="match status" value="1"/>
</dbReference>
<sequence>MKRIDAHQHFWRLADRAGAWPPPQLAPIYRDFYPEDLGALLHRHGVAATVLVQSMPNEADTHFMLDLSERYSFIGAVVGWTDLKAADAPQRIAALAAHSRLRGLRPMLQDLDDDQWIADPALAPAAAAMQRHGLCFDALVLPRHLPALLEFARSHPRLPIVIDHLAKPAMQRGPDMAWLEDMARLADQPQVYCKLSGMVTEAGPGWTVEQLRPFARHILDLFGPQRVLWGSDWPVLNLAADYGAWFDATGELLAHLDETQRQAVLGLNAQRFYRMD</sequence>
<dbReference type="Proteomes" id="UP000472320">
    <property type="component" value="Unassembled WGS sequence"/>
</dbReference>
<proteinExistence type="inferred from homology"/>
<comment type="similarity">
    <text evidence="1">Belongs to the metallo-dependent hydrolases superfamily.</text>
</comment>
<dbReference type="RefSeq" id="WP_170298672.1">
    <property type="nucleotide sequence ID" value="NZ_WNKX01000003.1"/>
</dbReference>
<dbReference type="PANTHER" id="PTHR43569:SF2">
    <property type="entry name" value="AMIDOHYDROLASE-RELATED DOMAIN-CONTAINING PROTEIN"/>
    <property type="match status" value="1"/>
</dbReference>
<keyword evidence="4" id="KW-1185">Reference proteome</keyword>
<dbReference type="InterPro" id="IPR006680">
    <property type="entry name" value="Amidohydro-rel"/>
</dbReference>
<comment type="caution">
    <text evidence="3">The sequence shown here is derived from an EMBL/GenBank/DDBJ whole genome shotgun (WGS) entry which is preliminary data.</text>
</comment>
<reference evidence="3 4" key="1">
    <citation type="submission" date="2019-11" db="EMBL/GenBank/DDBJ databases">
        <title>Type strains purchased from KCTC, JCM and DSMZ.</title>
        <authorList>
            <person name="Lu H."/>
        </authorList>
    </citation>
    <scope>NUCLEOTIDE SEQUENCE [LARGE SCALE GENOMIC DNA]</scope>
    <source>
        <strain evidence="3 4">JCM 31587</strain>
    </source>
</reference>
<dbReference type="InterPro" id="IPR052350">
    <property type="entry name" value="Metallo-dep_Lactonases"/>
</dbReference>
<feature type="domain" description="Amidohydrolase-related" evidence="2">
    <location>
        <begin position="4"/>
        <end position="274"/>
    </location>
</feature>
<dbReference type="EMBL" id="WNKX01000003">
    <property type="protein sequence ID" value="MTW09964.1"/>
    <property type="molecule type" value="Genomic_DNA"/>
</dbReference>
<accession>A0A6L6QD33</accession>
<dbReference type="Pfam" id="PF04909">
    <property type="entry name" value="Amidohydro_2"/>
    <property type="match status" value="1"/>
</dbReference>
<dbReference type="GO" id="GO:0016787">
    <property type="term" value="F:hydrolase activity"/>
    <property type="evidence" value="ECO:0007669"/>
    <property type="project" value="UniProtKB-KW"/>
</dbReference>
<evidence type="ECO:0000259" key="2">
    <source>
        <dbReference type="Pfam" id="PF04909"/>
    </source>
</evidence>